<keyword evidence="2" id="KW-1185">Reference proteome</keyword>
<sequence>MKAVVVNNWVERIDELRVDKNAPEPKLEENQVLVEVKATALNFFDILQVQGKYQEKPPLPFIPGVEKYKVGDRIFGVGNGCFAERATVDVDSSHLIPSGMNYEEAAGLYVTYPTSYAALAFRAKLREGEWCLVHAAAGGVGIAAVQFAKALGAKVIATCGSEEKLVIAKRFGADYGINYNEKDWHKQVLKITGGHGVEVVYDPVGLIRSSIRCLGGEIEKIPANLILVKNISILGFYWGSYKRNEPERIPDVWREIFKLIAEKKVKSVVYEKIYHGLDSVKDGMNAIYRRETYGKAIVIPGSSRESKI</sequence>
<name>A0ACA9JV52_9GLOM</name>
<dbReference type="Proteomes" id="UP000789525">
    <property type="component" value="Unassembled WGS sequence"/>
</dbReference>
<organism evidence="1 2">
    <name type="scientific">Acaulospora colombiana</name>
    <dbReference type="NCBI Taxonomy" id="27376"/>
    <lineage>
        <taxon>Eukaryota</taxon>
        <taxon>Fungi</taxon>
        <taxon>Fungi incertae sedis</taxon>
        <taxon>Mucoromycota</taxon>
        <taxon>Glomeromycotina</taxon>
        <taxon>Glomeromycetes</taxon>
        <taxon>Diversisporales</taxon>
        <taxon>Acaulosporaceae</taxon>
        <taxon>Acaulospora</taxon>
    </lineage>
</organism>
<proteinExistence type="predicted"/>
<accession>A0ACA9JV52</accession>
<evidence type="ECO:0000313" key="2">
    <source>
        <dbReference type="Proteomes" id="UP000789525"/>
    </source>
</evidence>
<evidence type="ECO:0000313" key="1">
    <source>
        <dbReference type="EMBL" id="CAG8437721.1"/>
    </source>
</evidence>
<protein>
    <submittedName>
        <fullName evidence="1">1699_t:CDS:1</fullName>
    </submittedName>
</protein>
<dbReference type="EMBL" id="CAJVPT010000023">
    <property type="protein sequence ID" value="CAG8437721.1"/>
    <property type="molecule type" value="Genomic_DNA"/>
</dbReference>
<comment type="caution">
    <text evidence="1">The sequence shown here is derived from an EMBL/GenBank/DDBJ whole genome shotgun (WGS) entry which is preliminary data.</text>
</comment>
<gene>
    <name evidence="1" type="ORF">ACOLOM_LOCUS30</name>
</gene>
<reference evidence="1" key="1">
    <citation type="submission" date="2021-06" db="EMBL/GenBank/DDBJ databases">
        <authorList>
            <person name="Kallberg Y."/>
            <person name="Tangrot J."/>
            <person name="Rosling A."/>
        </authorList>
    </citation>
    <scope>NUCLEOTIDE SEQUENCE</scope>
    <source>
        <strain evidence="1">CL356</strain>
    </source>
</reference>